<keyword evidence="4" id="KW-1185">Reference proteome</keyword>
<comment type="caution">
    <text evidence="3">The sequence shown here is derived from an EMBL/GenBank/DDBJ whole genome shotgun (WGS) entry which is preliminary data.</text>
</comment>
<protein>
    <recommendedName>
        <fullName evidence="2">DUF8039 domain-containing protein</fullName>
    </recommendedName>
</protein>
<sequence>MESPPHDLRRLIKRGSKKHVHALESKAREEEEKRKKEEQKRKKAEEKGKEERKKRKELKNKYKELEAKFNDRLTSPASEKIASNSHKSDNRDHIPPLGGAHSKRKGQTTHAYQLIRFWKVKIVALPIPVRDKLVILKDALGSQVACPKHLVVDSIEELSCSLAVGSKSNIVGKSEVYVELGPETKLHNVPLGPNNARVSVYKILGGKDHVALPIPFRDELVILKDALGSQVAWPKHLVLKGIETKKANSPIPAKNSKKENAEVTSRAPVRNHTLDLGKLGQYNSHVAVGKILKGKEQALLPVPIGDKLKFVEDAIGSHVAWPRELVVKANQDQGNDQDQLEFDSFAKPSYTAHTYYHSL</sequence>
<dbReference type="EMBL" id="JADFTS010000007">
    <property type="protein sequence ID" value="KAF9597713.1"/>
    <property type="molecule type" value="Genomic_DNA"/>
</dbReference>
<dbReference type="InterPro" id="IPR058352">
    <property type="entry name" value="DUF8039"/>
</dbReference>
<feature type="domain" description="DUF8039" evidence="2">
    <location>
        <begin position="156"/>
        <end position="238"/>
    </location>
</feature>
<evidence type="ECO:0000313" key="3">
    <source>
        <dbReference type="EMBL" id="KAF9597713.1"/>
    </source>
</evidence>
<dbReference type="PANTHER" id="PTHR33018">
    <property type="entry name" value="OS10G0338966 PROTEIN-RELATED"/>
    <property type="match status" value="1"/>
</dbReference>
<evidence type="ECO:0000313" key="4">
    <source>
        <dbReference type="Proteomes" id="UP000631114"/>
    </source>
</evidence>
<name>A0A835LJB1_9MAGN</name>
<dbReference type="AlphaFoldDB" id="A0A835LJB1"/>
<evidence type="ECO:0000256" key="1">
    <source>
        <dbReference type="SAM" id="MobiDB-lite"/>
    </source>
</evidence>
<organism evidence="3 4">
    <name type="scientific">Coptis chinensis</name>
    <dbReference type="NCBI Taxonomy" id="261450"/>
    <lineage>
        <taxon>Eukaryota</taxon>
        <taxon>Viridiplantae</taxon>
        <taxon>Streptophyta</taxon>
        <taxon>Embryophyta</taxon>
        <taxon>Tracheophyta</taxon>
        <taxon>Spermatophyta</taxon>
        <taxon>Magnoliopsida</taxon>
        <taxon>Ranunculales</taxon>
        <taxon>Ranunculaceae</taxon>
        <taxon>Coptidoideae</taxon>
        <taxon>Coptis</taxon>
    </lineage>
</organism>
<feature type="compositionally biased region" description="Basic and acidic residues" evidence="1">
    <location>
        <begin position="59"/>
        <end position="71"/>
    </location>
</feature>
<reference evidence="3 4" key="1">
    <citation type="submission" date="2020-10" db="EMBL/GenBank/DDBJ databases">
        <title>The Coptis chinensis genome and diversification of protoberbering-type alkaloids.</title>
        <authorList>
            <person name="Wang B."/>
            <person name="Shu S."/>
            <person name="Song C."/>
            <person name="Liu Y."/>
        </authorList>
    </citation>
    <scope>NUCLEOTIDE SEQUENCE [LARGE SCALE GENOMIC DNA]</scope>
    <source>
        <strain evidence="3">HL-2020</strain>
        <tissue evidence="3">Leaf</tissue>
    </source>
</reference>
<dbReference type="Proteomes" id="UP000631114">
    <property type="component" value="Unassembled WGS sequence"/>
</dbReference>
<gene>
    <name evidence="3" type="ORF">IFM89_021200</name>
</gene>
<proteinExistence type="predicted"/>
<feature type="compositionally biased region" description="Basic and acidic residues" evidence="1">
    <location>
        <begin position="1"/>
        <end position="10"/>
    </location>
</feature>
<feature type="compositionally biased region" description="Basic and acidic residues" evidence="1">
    <location>
        <begin position="21"/>
        <end position="51"/>
    </location>
</feature>
<dbReference type="OrthoDB" id="1683330at2759"/>
<feature type="compositionally biased region" description="Basic residues" evidence="1">
    <location>
        <begin position="11"/>
        <end position="20"/>
    </location>
</feature>
<evidence type="ECO:0000259" key="2">
    <source>
        <dbReference type="Pfam" id="PF26133"/>
    </source>
</evidence>
<feature type="region of interest" description="Disordered" evidence="1">
    <location>
        <begin position="1"/>
        <end position="106"/>
    </location>
</feature>
<accession>A0A835LJB1</accession>
<feature type="compositionally biased region" description="Polar residues" evidence="1">
    <location>
        <begin position="72"/>
        <end position="85"/>
    </location>
</feature>
<dbReference type="Pfam" id="PF26133">
    <property type="entry name" value="DUF8039"/>
    <property type="match status" value="1"/>
</dbReference>
<dbReference type="PANTHER" id="PTHR33018:SF34">
    <property type="entry name" value="OS02G0472350 PROTEIN"/>
    <property type="match status" value="1"/>
</dbReference>